<reference evidence="1 2" key="1">
    <citation type="submission" date="2019-08" db="EMBL/GenBank/DDBJ databases">
        <title>Paraburkholderia simonii sp. nov. and P. youngii sp. nov. Brazilian and Mexican Mimosa-associated rhizobia.</title>
        <authorList>
            <person name="Mavima L."/>
            <person name="Beukes C.W."/>
            <person name="Palmer M."/>
            <person name="De Meyer S.E."/>
            <person name="James E.K."/>
            <person name="Maluk M."/>
            <person name="Avontuur J.R."/>
            <person name="Chan W.Y."/>
            <person name="Venter S.N."/>
            <person name="Steenkamp E.T."/>
        </authorList>
    </citation>
    <scope>NUCLEOTIDE SEQUENCE [LARGE SCALE GENOMIC DNA]</scope>
    <source>
        <strain evidence="1 2">JPY454</strain>
    </source>
</reference>
<dbReference type="Proteomes" id="UP000821598">
    <property type="component" value="Unassembled WGS sequence"/>
</dbReference>
<sequence>MFDEILENMEAAIAVLMGLIRAGHPLCGTASGKDSTCATILMLEAVRRVADEGLAQPAHYISSANTTIENSSLARHIETMLEEVDEHAAAYGLGVTTHIATPSLAMQFVVSTIGRGTLVRTVENGVRAGKRIRACATYVDPSSVN</sequence>
<evidence type="ECO:0000313" key="2">
    <source>
        <dbReference type="Proteomes" id="UP000821598"/>
    </source>
</evidence>
<gene>
    <name evidence="1" type="ORF">FSB64_36540</name>
</gene>
<keyword evidence="2" id="KW-1185">Reference proteome</keyword>
<dbReference type="Gene3D" id="3.40.50.620">
    <property type="entry name" value="HUPs"/>
    <property type="match status" value="1"/>
</dbReference>
<dbReference type="InterPro" id="IPR014729">
    <property type="entry name" value="Rossmann-like_a/b/a_fold"/>
</dbReference>
<organism evidence="1 2">
    <name type="scientific">Paraburkholderia youngii</name>
    <dbReference type="NCBI Taxonomy" id="2782701"/>
    <lineage>
        <taxon>Bacteria</taxon>
        <taxon>Pseudomonadati</taxon>
        <taxon>Pseudomonadota</taxon>
        <taxon>Betaproteobacteria</taxon>
        <taxon>Burkholderiales</taxon>
        <taxon>Burkholderiaceae</taxon>
        <taxon>Paraburkholderia</taxon>
    </lineage>
</organism>
<accession>A0ABX2NYB2</accession>
<dbReference type="RefSeq" id="WP_176369551.1">
    <property type="nucleotide sequence ID" value="NZ_JBNDKW010000004.1"/>
</dbReference>
<evidence type="ECO:0008006" key="3">
    <source>
        <dbReference type="Google" id="ProtNLM"/>
    </source>
</evidence>
<evidence type="ECO:0000313" key="1">
    <source>
        <dbReference type="EMBL" id="NVI09122.1"/>
    </source>
</evidence>
<proteinExistence type="predicted"/>
<name>A0ABX2NYB2_9BURK</name>
<protein>
    <recommendedName>
        <fullName evidence="3">Phosphoadenosine phosphosulfate reductase family protein</fullName>
    </recommendedName>
</protein>
<comment type="caution">
    <text evidence="1">The sequence shown here is derived from an EMBL/GenBank/DDBJ whole genome shotgun (WGS) entry which is preliminary data.</text>
</comment>
<dbReference type="EMBL" id="VOMC01000065">
    <property type="protein sequence ID" value="NVI09122.1"/>
    <property type="molecule type" value="Genomic_DNA"/>
</dbReference>